<dbReference type="Pfam" id="PF01068">
    <property type="entry name" value="DNA_ligase_A_M"/>
    <property type="match status" value="1"/>
</dbReference>
<dbReference type="Gene3D" id="3.30.1490.70">
    <property type="match status" value="1"/>
</dbReference>
<dbReference type="CDD" id="cd07906">
    <property type="entry name" value="Adenylation_DNA_ligase_LigD_LigC"/>
    <property type="match status" value="1"/>
</dbReference>
<name>A0A3D9KKD2_9BACL</name>
<dbReference type="GO" id="GO:0006310">
    <property type="term" value="P:DNA recombination"/>
    <property type="evidence" value="ECO:0007669"/>
    <property type="project" value="InterPro"/>
</dbReference>
<proteinExistence type="inferred from homology"/>
<evidence type="ECO:0000256" key="2">
    <source>
        <dbReference type="ARBA" id="ARBA00022598"/>
    </source>
</evidence>
<evidence type="ECO:0000259" key="3">
    <source>
        <dbReference type="PROSITE" id="PS50160"/>
    </source>
</evidence>
<dbReference type="Proteomes" id="UP000256977">
    <property type="component" value="Unassembled WGS sequence"/>
</dbReference>
<dbReference type="PROSITE" id="PS50160">
    <property type="entry name" value="DNA_LIGASE_A3"/>
    <property type="match status" value="1"/>
</dbReference>
<protein>
    <submittedName>
        <fullName evidence="4">DNA ligase-1</fullName>
    </submittedName>
</protein>
<dbReference type="GO" id="GO:0006281">
    <property type="term" value="P:DNA repair"/>
    <property type="evidence" value="ECO:0007669"/>
    <property type="project" value="InterPro"/>
</dbReference>
<feature type="domain" description="ATP-dependent DNA ligase family profile" evidence="3">
    <location>
        <begin position="103"/>
        <end position="192"/>
    </location>
</feature>
<comment type="caution">
    <text evidence="4">The sequence shown here is derived from an EMBL/GenBank/DDBJ whole genome shotgun (WGS) entry which is preliminary data.</text>
</comment>
<sequence length="280" mass="32361">MFIPPMLLEKREDPFNDERYLFEPKIDGHRNLLSVEAGQVRLFTRNNNDVTARYPELHDVLIADHSDVVLDGEVACQDPETGAIDFELIQSRFSKRKPLEIQQAMISNPVHYYIFDILHYRGRDLRALPLTERKMILSEVVRPSPYCSVVMSVPSTGNALFDVIKQRGMEGIVAKKMASKYVGQRSADWLKIINYTYATIQISGYRKNQFGWIAQHNGRPVGVIELAVPNEHKRAFYGLADRLKTGEDRNYVYLEPSINARVRFRNWTRKGMLRSPEFVI</sequence>
<dbReference type="GO" id="GO:0003910">
    <property type="term" value="F:DNA ligase (ATP) activity"/>
    <property type="evidence" value="ECO:0007669"/>
    <property type="project" value="InterPro"/>
</dbReference>
<dbReference type="GO" id="GO:0005524">
    <property type="term" value="F:ATP binding"/>
    <property type="evidence" value="ECO:0007669"/>
    <property type="project" value="InterPro"/>
</dbReference>
<evidence type="ECO:0000313" key="4">
    <source>
        <dbReference type="EMBL" id="RED86336.1"/>
    </source>
</evidence>
<keyword evidence="2 4" id="KW-0436">Ligase</keyword>
<dbReference type="RefSeq" id="WP_116059466.1">
    <property type="nucleotide sequence ID" value="NZ_QRDZ01000003.1"/>
</dbReference>
<reference evidence="4 5" key="1">
    <citation type="submission" date="2018-07" db="EMBL/GenBank/DDBJ databases">
        <title>Genomic Encyclopedia of Type Strains, Phase III (KMG-III): the genomes of soil and plant-associated and newly described type strains.</title>
        <authorList>
            <person name="Whitman W."/>
        </authorList>
    </citation>
    <scope>NUCLEOTIDE SEQUENCE [LARGE SCALE GENOMIC DNA]</scope>
    <source>
        <strain evidence="4 5">CECT 7287</strain>
    </source>
</reference>
<gene>
    <name evidence="4" type="ORF">DFP98_103191</name>
</gene>
<dbReference type="EMBL" id="QRDZ01000003">
    <property type="protein sequence ID" value="RED86336.1"/>
    <property type="molecule type" value="Genomic_DNA"/>
</dbReference>
<dbReference type="PANTHER" id="PTHR45674:SF4">
    <property type="entry name" value="DNA LIGASE 1"/>
    <property type="match status" value="1"/>
</dbReference>
<dbReference type="InterPro" id="IPR012310">
    <property type="entry name" value="DNA_ligase_ATP-dep_cent"/>
</dbReference>
<dbReference type="SUPFAM" id="SSF56091">
    <property type="entry name" value="DNA ligase/mRNA capping enzyme, catalytic domain"/>
    <property type="match status" value="1"/>
</dbReference>
<evidence type="ECO:0000256" key="1">
    <source>
        <dbReference type="ARBA" id="ARBA00007572"/>
    </source>
</evidence>
<evidence type="ECO:0000313" key="5">
    <source>
        <dbReference type="Proteomes" id="UP000256977"/>
    </source>
</evidence>
<dbReference type="InterPro" id="IPR050191">
    <property type="entry name" value="ATP-dep_DNA_ligase"/>
</dbReference>
<accession>A0A3D9KKD2</accession>
<dbReference type="OrthoDB" id="5503604at2"/>
<comment type="similarity">
    <text evidence="1">Belongs to the ATP-dependent DNA ligase family.</text>
</comment>
<keyword evidence="5" id="KW-1185">Reference proteome</keyword>
<organism evidence="4 5">
    <name type="scientific">Cohnella phaseoli</name>
    <dbReference type="NCBI Taxonomy" id="456490"/>
    <lineage>
        <taxon>Bacteria</taxon>
        <taxon>Bacillati</taxon>
        <taxon>Bacillota</taxon>
        <taxon>Bacilli</taxon>
        <taxon>Bacillales</taxon>
        <taxon>Paenibacillaceae</taxon>
        <taxon>Cohnella</taxon>
    </lineage>
</organism>
<dbReference type="Gene3D" id="3.30.470.30">
    <property type="entry name" value="DNA ligase/mRNA capping enzyme"/>
    <property type="match status" value="1"/>
</dbReference>
<dbReference type="NCBIfam" id="NF005796">
    <property type="entry name" value="PRK07636.1"/>
    <property type="match status" value="1"/>
</dbReference>
<dbReference type="PANTHER" id="PTHR45674">
    <property type="entry name" value="DNA LIGASE 1/3 FAMILY MEMBER"/>
    <property type="match status" value="1"/>
</dbReference>
<dbReference type="AlphaFoldDB" id="A0A3D9KKD2"/>